<name>A0A8C6TPZ2_9GOBI</name>
<protein>
    <recommendedName>
        <fullName evidence="6">BRCA1-associated ATM activator 1</fullName>
    </recommendedName>
</protein>
<dbReference type="GO" id="GO:0005634">
    <property type="term" value="C:nucleus"/>
    <property type="evidence" value="ECO:0007669"/>
    <property type="project" value="TreeGrafter"/>
</dbReference>
<keyword evidence="2" id="KW-0963">Cytoplasm</keyword>
<dbReference type="AlphaFoldDB" id="A0A8C6TPZ2"/>
<dbReference type="SUPFAM" id="SSF48371">
    <property type="entry name" value="ARM repeat"/>
    <property type="match status" value="2"/>
</dbReference>
<reference evidence="4" key="2">
    <citation type="submission" date="2025-09" db="UniProtKB">
        <authorList>
            <consortium name="Ensembl"/>
        </authorList>
    </citation>
    <scope>IDENTIFICATION</scope>
</reference>
<evidence type="ECO:0008006" key="6">
    <source>
        <dbReference type="Google" id="ProtNLM"/>
    </source>
</evidence>
<proteinExistence type="inferred from homology"/>
<dbReference type="Proteomes" id="UP000694523">
    <property type="component" value="Unplaced"/>
</dbReference>
<evidence type="ECO:0000256" key="3">
    <source>
        <dbReference type="ARBA" id="ARBA00061308"/>
    </source>
</evidence>
<keyword evidence="5" id="KW-1185">Reference proteome</keyword>
<sequence>MIKLTGLLAATVAGFQKLQDHSTLDQVFNTKHWQESSLWDDPSVKSGWVHGLRSMMQHPRALSFFVQSELMDQLLKLQTDPSLFVASSANQLLVHILLFYQPPATNGKHPTPEVEDRTHNGVEPPPFSSTDYNAVVMAICVYLRESLPPKEQMNLQDSARLLKLVAQILSEASPPLWGQLFEAACGSLEDLVAAGYSQLTLPLIEVILVAHSLSHLEQNVGRLLCAMLEVRQPTQHIRAAAAVLQKGFCDPVYTPKAARILLLPLDILTGQSLLCADTTGEAWGQIQEELQNKSLFTSMMCLCVANIHHIALLPPDFLPCPLGLIVSTVVSLLHMSLGDSSASPGCAKANRFIYGNGKIQKCALEALTALGNCSDVCDKMNEVCAVLLRYLNNPDSDPIVLHKCYQGLLKWTGSSTNRSLISVQLREDLAQLVSKRVCDLRWEVRDSTVEFLGQQATQTSFSVDPCQSSPLLLEERSTVPLLREALQDQESYVRASAVSALAQTLQRSWQQGAVVSHEQADIVTKLLEILCEDTEGFSRRAVVQFFTSWFSHTSSSSSSLPPLLMTSVPSVLSRGSSDLDWEVKVHALELAKLLMDSTLTGHTGAPHPYAAMSRPTFSALDSSLEDALKKLVDSGVVSALLSGLFDCDRPVGLKACQLLIRLRETLETSAEESAVKCGLPSFGWGLEIRALVENLSDAESVNVREVLRCLDLEGRLDFLSQSSDHVQNSPLSLLKDILTARGVHSHPNAGEGQEVIVDCY</sequence>
<dbReference type="PANTHER" id="PTHR21331:SF2">
    <property type="entry name" value="BRCA1-ASSOCIATED ATM ACTIVATOR 1"/>
    <property type="match status" value="1"/>
</dbReference>
<dbReference type="PANTHER" id="PTHR21331">
    <property type="entry name" value="BRCA1-ASSOCIATED ATM ACTIVATOR 1"/>
    <property type="match status" value="1"/>
</dbReference>
<dbReference type="GO" id="GO:0005737">
    <property type="term" value="C:cytoplasm"/>
    <property type="evidence" value="ECO:0007669"/>
    <property type="project" value="UniProtKB-SubCell"/>
</dbReference>
<dbReference type="GO" id="GO:0008283">
    <property type="term" value="P:cell population proliferation"/>
    <property type="evidence" value="ECO:0007669"/>
    <property type="project" value="InterPro"/>
</dbReference>
<dbReference type="InterPro" id="IPR011989">
    <property type="entry name" value="ARM-like"/>
</dbReference>
<evidence type="ECO:0000256" key="1">
    <source>
        <dbReference type="ARBA" id="ARBA00004496"/>
    </source>
</evidence>
<organism evidence="4 5">
    <name type="scientific">Neogobius melanostomus</name>
    <name type="common">round goby</name>
    <dbReference type="NCBI Taxonomy" id="47308"/>
    <lineage>
        <taxon>Eukaryota</taxon>
        <taxon>Metazoa</taxon>
        <taxon>Chordata</taxon>
        <taxon>Craniata</taxon>
        <taxon>Vertebrata</taxon>
        <taxon>Euteleostomi</taxon>
        <taxon>Actinopterygii</taxon>
        <taxon>Neopterygii</taxon>
        <taxon>Teleostei</taxon>
        <taxon>Neoteleostei</taxon>
        <taxon>Acanthomorphata</taxon>
        <taxon>Gobiaria</taxon>
        <taxon>Gobiiformes</taxon>
        <taxon>Gobioidei</taxon>
        <taxon>Gobiidae</taxon>
        <taxon>Benthophilinae</taxon>
        <taxon>Neogobiini</taxon>
        <taxon>Neogobius</taxon>
    </lineage>
</organism>
<comment type="similarity">
    <text evidence="3">Belongs to the BRAT1 family.</text>
</comment>
<dbReference type="GO" id="GO:0006974">
    <property type="term" value="P:DNA damage response"/>
    <property type="evidence" value="ECO:0007669"/>
    <property type="project" value="InterPro"/>
</dbReference>
<dbReference type="Gene3D" id="1.25.10.10">
    <property type="entry name" value="Leucine-rich Repeat Variant"/>
    <property type="match status" value="1"/>
</dbReference>
<evidence type="ECO:0000313" key="4">
    <source>
        <dbReference type="Ensembl" id="ENSNMLP00000021548.1"/>
    </source>
</evidence>
<evidence type="ECO:0000256" key="2">
    <source>
        <dbReference type="ARBA" id="ARBA00022490"/>
    </source>
</evidence>
<dbReference type="InterPro" id="IPR016024">
    <property type="entry name" value="ARM-type_fold"/>
</dbReference>
<evidence type="ECO:0000313" key="5">
    <source>
        <dbReference type="Proteomes" id="UP000694523"/>
    </source>
</evidence>
<reference evidence="4" key="1">
    <citation type="submission" date="2025-08" db="UniProtKB">
        <authorList>
            <consortium name="Ensembl"/>
        </authorList>
    </citation>
    <scope>IDENTIFICATION</scope>
</reference>
<accession>A0A8C6TPZ2</accession>
<comment type="subcellular location">
    <subcellularLocation>
        <location evidence="1">Cytoplasm</location>
    </subcellularLocation>
</comment>
<dbReference type="Ensembl" id="ENSNMLT00000024158.1">
    <property type="protein sequence ID" value="ENSNMLP00000021548.1"/>
    <property type="gene ID" value="ENSNMLG00000013978.1"/>
</dbReference>
<dbReference type="InterPro" id="IPR038904">
    <property type="entry name" value="BRAT1"/>
</dbReference>